<proteinExistence type="predicted"/>
<dbReference type="Proteomes" id="UP001164250">
    <property type="component" value="Chromosome 8"/>
</dbReference>
<name>A0ACC1AVK4_9ROSI</name>
<keyword evidence="2" id="KW-1185">Reference proteome</keyword>
<evidence type="ECO:0000313" key="2">
    <source>
        <dbReference type="Proteomes" id="UP001164250"/>
    </source>
</evidence>
<accession>A0ACC1AVK4</accession>
<reference evidence="2" key="1">
    <citation type="journal article" date="2023" name="G3 (Bethesda)">
        <title>Genome assembly and association tests identify interacting loci associated with vigor, precocity, and sex in interspecific pistachio rootstocks.</title>
        <authorList>
            <person name="Palmer W."/>
            <person name="Jacygrad E."/>
            <person name="Sagayaradj S."/>
            <person name="Cavanaugh K."/>
            <person name="Han R."/>
            <person name="Bertier L."/>
            <person name="Beede B."/>
            <person name="Kafkas S."/>
            <person name="Golino D."/>
            <person name="Preece J."/>
            <person name="Michelmore R."/>
        </authorList>
    </citation>
    <scope>NUCLEOTIDE SEQUENCE [LARGE SCALE GENOMIC DNA]</scope>
</reference>
<comment type="caution">
    <text evidence="1">The sequence shown here is derived from an EMBL/GenBank/DDBJ whole genome shotgun (WGS) entry which is preliminary data.</text>
</comment>
<organism evidence="1 2">
    <name type="scientific">Pistacia atlantica</name>
    <dbReference type="NCBI Taxonomy" id="434234"/>
    <lineage>
        <taxon>Eukaryota</taxon>
        <taxon>Viridiplantae</taxon>
        <taxon>Streptophyta</taxon>
        <taxon>Embryophyta</taxon>
        <taxon>Tracheophyta</taxon>
        <taxon>Spermatophyta</taxon>
        <taxon>Magnoliopsida</taxon>
        <taxon>eudicotyledons</taxon>
        <taxon>Gunneridae</taxon>
        <taxon>Pentapetalae</taxon>
        <taxon>rosids</taxon>
        <taxon>malvids</taxon>
        <taxon>Sapindales</taxon>
        <taxon>Anacardiaceae</taxon>
        <taxon>Pistacia</taxon>
    </lineage>
</organism>
<protein>
    <submittedName>
        <fullName evidence="1">Uncharacterized protein</fullName>
    </submittedName>
</protein>
<dbReference type="EMBL" id="CM047904">
    <property type="protein sequence ID" value="KAJ0090687.1"/>
    <property type="molecule type" value="Genomic_DNA"/>
</dbReference>
<gene>
    <name evidence="1" type="ORF">Patl1_13939</name>
</gene>
<evidence type="ECO:0000313" key="1">
    <source>
        <dbReference type="EMBL" id="KAJ0090687.1"/>
    </source>
</evidence>
<sequence length="218" mass="25331">MASSSCLPPGNKFRPTDVDLIAHYLHNKVFGLPLSSDIVKDCDLYGSQEPWEIWKFYKGEKGEDLYIFTPLKKTSSKGKRICRKFGSGAWYGEDAAQEIQDNRVIGYKKSFRYENKGSEHDGEWIMHEYTLLGQDQFVLCRIRRNYQLIRKRHLGKKRKCHEVEHTDENHQSNKCFKVRNEQGTEYEAMPPVNDHDFTKDAEANLTLTEALFPGFGTK</sequence>